<protein>
    <submittedName>
        <fullName evidence="2">Uncharacterized protein</fullName>
    </submittedName>
</protein>
<feature type="compositionally biased region" description="Pro residues" evidence="1">
    <location>
        <begin position="142"/>
        <end position="151"/>
    </location>
</feature>
<name>W9YRY6_9EURO</name>
<dbReference type="AlphaFoldDB" id="W9YRY6"/>
<feature type="compositionally biased region" description="Polar residues" evidence="1">
    <location>
        <begin position="81"/>
        <end position="110"/>
    </location>
</feature>
<dbReference type="OrthoDB" id="4161607at2759"/>
<evidence type="ECO:0000313" key="2">
    <source>
        <dbReference type="EMBL" id="EXJ92011.1"/>
    </source>
</evidence>
<dbReference type="RefSeq" id="XP_007728901.1">
    <property type="nucleotide sequence ID" value="XM_007730711.1"/>
</dbReference>
<keyword evidence="3" id="KW-1185">Reference proteome</keyword>
<dbReference type="EMBL" id="AMGY01000001">
    <property type="protein sequence ID" value="EXJ92011.1"/>
    <property type="molecule type" value="Genomic_DNA"/>
</dbReference>
<feature type="compositionally biased region" description="Low complexity" evidence="1">
    <location>
        <begin position="27"/>
        <end position="53"/>
    </location>
</feature>
<reference evidence="2 3" key="1">
    <citation type="submission" date="2013-03" db="EMBL/GenBank/DDBJ databases">
        <title>The Genome Sequence of Capronia epimyces CBS 606.96.</title>
        <authorList>
            <consortium name="The Broad Institute Genomics Platform"/>
            <person name="Cuomo C."/>
            <person name="de Hoog S."/>
            <person name="Gorbushina A."/>
            <person name="Walker B."/>
            <person name="Young S.K."/>
            <person name="Zeng Q."/>
            <person name="Gargeya S."/>
            <person name="Fitzgerald M."/>
            <person name="Haas B."/>
            <person name="Abouelleil A."/>
            <person name="Allen A.W."/>
            <person name="Alvarado L."/>
            <person name="Arachchi H.M."/>
            <person name="Berlin A.M."/>
            <person name="Chapman S.B."/>
            <person name="Gainer-Dewar J."/>
            <person name="Goldberg J."/>
            <person name="Griggs A."/>
            <person name="Gujja S."/>
            <person name="Hansen M."/>
            <person name="Howarth C."/>
            <person name="Imamovic A."/>
            <person name="Ireland A."/>
            <person name="Larimer J."/>
            <person name="McCowan C."/>
            <person name="Murphy C."/>
            <person name="Pearson M."/>
            <person name="Poon T.W."/>
            <person name="Priest M."/>
            <person name="Roberts A."/>
            <person name="Saif S."/>
            <person name="Shea T."/>
            <person name="Sisk P."/>
            <person name="Sykes S."/>
            <person name="Wortman J."/>
            <person name="Nusbaum C."/>
            <person name="Birren B."/>
        </authorList>
    </citation>
    <scope>NUCLEOTIDE SEQUENCE [LARGE SCALE GENOMIC DNA]</scope>
    <source>
        <strain evidence="2 3">CBS 606.96</strain>
    </source>
</reference>
<dbReference type="Proteomes" id="UP000019478">
    <property type="component" value="Unassembled WGS sequence"/>
</dbReference>
<dbReference type="GeneID" id="19164701"/>
<feature type="region of interest" description="Disordered" evidence="1">
    <location>
        <begin position="1"/>
        <end position="157"/>
    </location>
</feature>
<accession>W9YRY6</accession>
<comment type="caution">
    <text evidence="2">The sequence shown here is derived from an EMBL/GenBank/DDBJ whole genome shotgun (WGS) entry which is preliminary data.</text>
</comment>
<sequence length="391" mass="42709">MADLNNPERTSRSRRAVQNVPDNPEISALPRSASASELASASASTQSLSSYLATPPAFPRTLQEPSPRRLHSGPVKVRLISGSNLQETHVQAEQSSTAKPKHQAASTSQQKLHDLPLTPERKRTLSNSMPPPATPASASRPQPTPLTPVTPSPKMLPSMLPPATPVKAMRRLGLGGQNGEESASDSFSSPIVRGIPLSEMQAPFAPITNPEPEPEKFQVGQHVYLLDSRGNSVLCSDTISPAIMHMSQLCTAEPNSVGKYPNPHQFDAPNVFIIERRLRWISADGQPQAPGGAKIVYKLIPKEGNGRERMVPVRDLIVEVRFIPGDWAFYLRVDEEGNKTRLEALVQGSEVVQHKRTYTIHLAVAGTVVYRVQDEDLEEYTHTNFTGLQLG</sequence>
<evidence type="ECO:0000313" key="3">
    <source>
        <dbReference type="Proteomes" id="UP000019478"/>
    </source>
</evidence>
<proteinExistence type="predicted"/>
<gene>
    <name evidence="2" type="ORF">A1O3_00561</name>
</gene>
<feature type="compositionally biased region" description="Basic and acidic residues" evidence="1">
    <location>
        <begin position="111"/>
        <end position="123"/>
    </location>
</feature>
<dbReference type="HOGENOM" id="CLU_705964_0_0_1"/>
<organism evidence="2 3">
    <name type="scientific">Capronia epimyces CBS 606.96</name>
    <dbReference type="NCBI Taxonomy" id="1182542"/>
    <lineage>
        <taxon>Eukaryota</taxon>
        <taxon>Fungi</taxon>
        <taxon>Dikarya</taxon>
        <taxon>Ascomycota</taxon>
        <taxon>Pezizomycotina</taxon>
        <taxon>Eurotiomycetes</taxon>
        <taxon>Chaetothyriomycetidae</taxon>
        <taxon>Chaetothyriales</taxon>
        <taxon>Herpotrichiellaceae</taxon>
        <taxon>Capronia</taxon>
    </lineage>
</organism>
<evidence type="ECO:0000256" key="1">
    <source>
        <dbReference type="SAM" id="MobiDB-lite"/>
    </source>
</evidence>